<protein>
    <submittedName>
        <fullName evidence="1">Uncharacterized protein</fullName>
    </submittedName>
</protein>
<gene>
    <name evidence="1" type="ORF">SAMN02743940_0354</name>
</gene>
<organism evidence="1 2">
    <name type="scientific">Nitrosomonas cryotolerans ATCC 49181</name>
    <dbReference type="NCBI Taxonomy" id="1131553"/>
    <lineage>
        <taxon>Bacteria</taxon>
        <taxon>Pseudomonadati</taxon>
        <taxon>Pseudomonadota</taxon>
        <taxon>Betaproteobacteria</taxon>
        <taxon>Nitrosomonadales</taxon>
        <taxon>Nitrosomonadaceae</taxon>
        <taxon>Nitrosomonas</taxon>
    </lineage>
</organism>
<sequence length="232" mass="25101">MQNKNSNAAGHNIDMATLETEIRHAVAEGTHIQETVQHLTLKAMNADSLDFESLRRIVTAVMQGAHQGVNQQLQQTTNQTQTAKTQITETITGLDSALAKFAEASKLAVEEAASRAQKYSDQELTRTRTDLESLEGLLLETLQDAATATKGLVSDTLHDFINHAKRNGTAVGEQLKETLAIFAQQTASIGHDQLDVGTHLAHTTANLIREIASGILTGIKDQHKSGETKKDA</sequence>
<reference evidence="1 2" key="1">
    <citation type="submission" date="2016-12" db="EMBL/GenBank/DDBJ databases">
        <authorList>
            <person name="Song W.-J."/>
            <person name="Kurnit D.M."/>
        </authorList>
    </citation>
    <scope>NUCLEOTIDE SEQUENCE [LARGE SCALE GENOMIC DNA]</scope>
    <source>
        <strain evidence="1 2">ATCC 49181</strain>
    </source>
</reference>
<dbReference type="Pfam" id="PF20572">
    <property type="entry name" value="DUF6781"/>
    <property type="match status" value="1"/>
</dbReference>
<dbReference type="EMBL" id="FSRO01000001">
    <property type="protein sequence ID" value="SIN97473.1"/>
    <property type="molecule type" value="Genomic_DNA"/>
</dbReference>
<dbReference type="eggNOG" id="ENOG5032UPR">
    <property type="taxonomic scope" value="Bacteria"/>
</dbReference>
<accession>A0A1N6FQC5</accession>
<evidence type="ECO:0000313" key="2">
    <source>
        <dbReference type="Proteomes" id="UP000185062"/>
    </source>
</evidence>
<dbReference type="AlphaFoldDB" id="A0A1N6FQC5"/>
<dbReference type="STRING" id="44575.SAMN05216419_103618"/>
<dbReference type="InterPro" id="IPR046708">
    <property type="entry name" value="DUF6781"/>
</dbReference>
<proteinExistence type="predicted"/>
<dbReference type="Proteomes" id="UP000185062">
    <property type="component" value="Unassembled WGS sequence"/>
</dbReference>
<evidence type="ECO:0000313" key="1">
    <source>
        <dbReference type="EMBL" id="SIN97473.1"/>
    </source>
</evidence>
<dbReference type="RefSeq" id="WP_036573537.1">
    <property type="nucleotide sequence ID" value="NZ_FSRO01000001.1"/>
</dbReference>
<keyword evidence="2" id="KW-1185">Reference proteome</keyword>
<name>A0A1N6FQC5_9PROT</name>